<sequence length="668" mass="75442">MNPPQLCQSEPDNQKPYPCVQGQRFNEKPEILPPYNCYAANQSPGSVLPREPSFHSQEENSNFTSNLPGVDSSMDYDENSVMSDPGPMHPPSRCDSQSSVSNASQEPVLCKDGNNQVAPTQPSQEFSVPDEGQWDFLHSKQYIENIYSGHGCEAVKSESDEIRETDSPKVFIDLDKTTKEKKAQEGTKGNSKEGYGSKNYGKQFSRQVYSAGGQRTGLYGNQSFDNYNHMAGNRWGNFNRGDPQMGSQPNHPSGENFSGQQFDQAHQYRNNFQQQNYQNMSQSQNGGDKPQLNPSNYHGNEYNQNESFYNQNPPGKNFQGNHGNYGNGRYENGYYQNRGGNEFNSQNNMYPPTSNEQPSSRYPSQGFSGPQGNYSQHYNQQSSHCPPENMGQYHPEMSNFSIPRNASPASTGSEFNMEAPGVVPKKKRGRKRKIDKEPPDENKPRPNTIVMAPTKLGPMVDVDNPECTIDTYDYNNQIETIFNFSIEDDLSPIGAQFLQIEQRLCQKMLPIKYGYPVTVPFGEACVTRDWLKITGDIYKPEIEHPKKPLVHSELDQINETCDVALVELVKLMNIRVIVAVGKFVQQRASKALHNAGIMNVKVECILHPSPINPHANKGWEQIVAKQLIEMNVMHYLNPDMEDVQRCIEEWERIAQSNIKIPPIEKADY</sequence>
<evidence type="ECO:0000256" key="2">
    <source>
        <dbReference type="ARBA" id="ARBA00022801"/>
    </source>
</evidence>
<name>A0ABY7E834_MYAAR</name>
<feature type="compositionally biased region" description="Polar residues" evidence="5">
    <location>
        <begin position="398"/>
        <end position="414"/>
    </location>
</feature>
<dbReference type="Proteomes" id="UP001164746">
    <property type="component" value="Chromosome 5"/>
</dbReference>
<gene>
    <name evidence="6" type="ORF">MAR_020346</name>
</gene>
<dbReference type="InterPro" id="IPR036895">
    <property type="entry name" value="Uracil-DNA_glycosylase-like_sf"/>
</dbReference>
<dbReference type="Gene3D" id="3.40.470.10">
    <property type="entry name" value="Uracil-DNA glycosylase-like domain"/>
    <property type="match status" value="1"/>
</dbReference>
<feature type="compositionally biased region" description="Polar residues" evidence="5">
    <location>
        <begin position="1"/>
        <end position="11"/>
    </location>
</feature>
<evidence type="ECO:0000256" key="5">
    <source>
        <dbReference type="SAM" id="MobiDB-lite"/>
    </source>
</evidence>
<protein>
    <submittedName>
        <fullName evidence="6">SMUG1-like protein</fullName>
    </submittedName>
</protein>
<evidence type="ECO:0000256" key="4">
    <source>
        <dbReference type="ARBA" id="ARBA00023204"/>
    </source>
</evidence>
<organism evidence="6 7">
    <name type="scientific">Mya arenaria</name>
    <name type="common">Soft-shell clam</name>
    <dbReference type="NCBI Taxonomy" id="6604"/>
    <lineage>
        <taxon>Eukaryota</taxon>
        <taxon>Metazoa</taxon>
        <taxon>Spiralia</taxon>
        <taxon>Lophotrochozoa</taxon>
        <taxon>Mollusca</taxon>
        <taxon>Bivalvia</taxon>
        <taxon>Autobranchia</taxon>
        <taxon>Heteroconchia</taxon>
        <taxon>Euheterodonta</taxon>
        <taxon>Imparidentia</taxon>
        <taxon>Neoheterodontei</taxon>
        <taxon>Myida</taxon>
        <taxon>Myoidea</taxon>
        <taxon>Myidae</taxon>
        <taxon>Mya</taxon>
    </lineage>
</organism>
<keyword evidence="1" id="KW-0227">DNA damage</keyword>
<dbReference type="EMBL" id="CP111016">
    <property type="protein sequence ID" value="WAR04977.1"/>
    <property type="molecule type" value="Genomic_DNA"/>
</dbReference>
<evidence type="ECO:0000256" key="3">
    <source>
        <dbReference type="ARBA" id="ARBA00023125"/>
    </source>
</evidence>
<feature type="compositionally biased region" description="Polar residues" evidence="5">
    <location>
        <begin position="94"/>
        <end position="105"/>
    </location>
</feature>
<dbReference type="PANTHER" id="PTHR13235">
    <property type="entry name" value="SINGLE-STRAND SELECTIVE MONOFUNCTIONAL URACIL DNA GLYCOSYLASE"/>
    <property type="match status" value="1"/>
</dbReference>
<feature type="compositionally biased region" description="Low complexity" evidence="5">
    <location>
        <begin position="319"/>
        <end position="342"/>
    </location>
</feature>
<dbReference type="PANTHER" id="PTHR13235:SF2">
    <property type="entry name" value="SINGLE-STRAND SELECTIVE MONOFUNCTIONAL URACIL DNA GLYCOSYLASE"/>
    <property type="match status" value="1"/>
</dbReference>
<accession>A0ABY7E834</accession>
<feature type="region of interest" description="Disordered" evidence="5">
    <location>
        <begin position="158"/>
        <end position="200"/>
    </location>
</feature>
<feature type="compositionally biased region" description="Basic residues" evidence="5">
    <location>
        <begin position="424"/>
        <end position="433"/>
    </location>
</feature>
<keyword evidence="7" id="KW-1185">Reference proteome</keyword>
<feature type="compositionally biased region" description="Polar residues" evidence="5">
    <location>
        <begin position="245"/>
        <end position="259"/>
    </location>
</feature>
<feature type="region of interest" description="Disordered" evidence="5">
    <location>
        <begin position="36"/>
        <end position="129"/>
    </location>
</feature>
<feature type="compositionally biased region" description="Polar residues" evidence="5">
    <location>
        <begin position="113"/>
        <end position="126"/>
    </location>
</feature>
<feature type="compositionally biased region" description="Polar residues" evidence="5">
    <location>
        <begin position="343"/>
        <end position="384"/>
    </location>
</feature>
<keyword evidence="3" id="KW-0238">DNA-binding</keyword>
<keyword evidence="2" id="KW-0378">Hydrolase</keyword>
<reference evidence="6" key="1">
    <citation type="submission" date="2022-11" db="EMBL/GenBank/DDBJ databases">
        <title>Centuries of genome instability and evolution in soft-shell clam transmissible cancer (bioRxiv).</title>
        <authorList>
            <person name="Hart S.F.M."/>
            <person name="Yonemitsu M.A."/>
            <person name="Giersch R.M."/>
            <person name="Beal B.F."/>
            <person name="Arriagada G."/>
            <person name="Davis B.W."/>
            <person name="Ostrander E.A."/>
            <person name="Goff S.P."/>
            <person name="Metzger M.J."/>
        </authorList>
    </citation>
    <scope>NUCLEOTIDE SEQUENCE</scope>
    <source>
        <strain evidence="6">MELC-2E11</strain>
        <tissue evidence="6">Siphon/mantle</tissue>
    </source>
</reference>
<evidence type="ECO:0000256" key="1">
    <source>
        <dbReference type="ARBA" id="ARBA00022763"/>
    </source>
</evidence>
<dbReference type="InterPro" id="IPR039134">
    <property type="entry name" value="SMUG1"/>
</dbReference>
<feature type="region of interest" description="Disordered" evidence="5">
    <location>
        <begin position="279"/>
        <end position="451"/>
    </location>
</feature>
<proteinExistence type="predicted"/>
<dbReference type="SUPFAM" id="SSF52141">
    <property type="entry name" value="Uracil-DNA glycosylase-like"/>
    <property type="match status" value="1"/>
</dbReference>
<feature type="compositionally biased region" description="Polar residues" evidence="5">
    <location>
        <begin position="292"/>
        <end position="314"/>
    </location>
</feature>
<feature type="compositionally biased region" description="Basic and acidic residues" evidence="5">
    <location>
        <begin position="434"/>
        <end position="444"/>
    </location>
</feature>
<evidence type="ECO:0000313" key="7">
    <source>
        <dbReference type="Proteomes" id="UP001164746"/>
    </source>
</evidence>
<evidence type="ECO:0000313" key="6">
    <source>
        <dbReference type="EMBL" id="WAR04977.1"/>
    </source>
</evidence>
<feature type="compositionally biased region" description="Basic and acidic residues" evidence="5">
    <location>
        <begin position="158"/>
        <end position="185"/>
    </location>
</feature>
<keyword evidence="4" id="KW-0234">DNA repair</keyword>
<feature type="region of interest" description="Disordered" evidence="5">
    <location>
        <begin position="1"/>
        <end position="24"/>
    </location>
</feature>
<feature type="region of interest" description="Disordered" evidence="5">
    <location>
        <begin position="234"/>
        <end position="259"/>
    </location>
</feature>